<sequence>MQNFVSDAATSFKDADAYDAYRPSYRPEILAAILQNIGLAGKKNARVVDVAAGTGKFTEVLAAQEEQFEIVAVEPVDSMRTTLLGKKLDIKVVYGLATSIGLPDAWADAITVAQAFHWFDNDEALAEFRRVLKPGGRLALVWNIENYNQPASWTTSTAWEDSAKQQILQLPDMGPNRFRDAKWQQIFEKQATSASPLFSTPIETATVPFKLWLTPEAICNRINTLSQVSILKGVDREVFFAKLNKAIKEGDGERNSKGEIAIHGHTFYAWTSRL</sequence>
<reference evidence="1" key="1">
    <citation type="submission" date="2022-08" db="EMBL/GenBank/DDBJ databases">
        <title>Genome Sequence of Lecanicillium fungicola.</title>
        <authorList>
            <person name="Buettner E."/>
        </authorList>
    </citation>
    <scope>NUCLEOTIDE SEQUENCE</scope>
    <source>
        <strain evidence="1">Babe33</strain>
    </source>
</reference>
<evidence type="ECO:0000313" key="1">
    <source>
        <dbReference type="EMBL" id="KAJ2968880.1"/>
    </source>
</evidence>
<keyword evidence="2" id="KW-1185">Reference proteome</keyword>
<comment type="caution">
    <text evidence="1">The sequence shown here is derived from an EMBL/GenBank/DDBJ whole genome shotgun (WGS) entry which is preliminary data.</text>
</comment>
<proteinExistence type="predicted"/>
<gene>
    <name evidence="1" type="ORF">NQ176_g8957</name>
</gene>
<name>A0ACC1MPJ4_9HYPO</name>
<organism evidence="1 2">
    <name type="scientific">Zarea fungicola</name>
    <dbReference type="NCBI Taxonomy" id="93591"/>
    <lineage>
        <taxon>Eukaryota</taxon>
        <taxon>Fungi</taxon>
        <taxon>Dikarya</taxon>
        <taxon>Ascomycota</taxon>
        <taxon>Pezizomycotina</taxon>
        <taxon>Sordariomycetes</taxon>
        <taxon>Hypocreomycetidae</taxon>
        <taxon>Hypocreales</taxon>
        <taxon>Cordycipitaceae</taxon>
        <taxon>Zarea</taxon>
    </lineage>
</organism>
<dbReference type="EMBL" id="JANJQO010001879">
    <property type="protein sequence ID" value="KAJ2968880.1"/>
    <property type="molecule type" value="Genomic_DNA"/>
</dbReference>
<dbReference type="Proteomes" id="UP001143910">
    <property type="component" value="Unassembled WGS sequence"/>
</dbReference>
<evidence type="ECO:0000313" key="2">
    <source>
        <dbReference type="Proteomes" id="UP001143910"/>
    </source>
</evidence>
<accession>A0ACC1MPJ4</accession>
<protein>
    <submittedName>
        <fullName evidence="1">Uncharacterized protein</fullName>
    </submittedName>
</protein>